<organism evidence="1 2">
    <name type="scientific">Tilletia horrida</name>
    <dbReference type="NCBI Taxonomy" id="155126"/>
    <lineage>
        <taxon>Eukaryota</taxon>
        <taxon>Fungi</taxon>
        <taxon>Dikarya</taxon>
        <taxon>Basidiomycota</taxon>
        <taxon>Ustilaginomycotina</taxon>
        <taxon>Exobasidiomycetes</taxon>
        <taxon>Tilletiales</taxon>
        <taxon>Tilletiaceae</taxon>
        <taxon>Tilletia</taxon>
    </lineage>
</organism>
<name>A0AAN6GLH8_9BASI</name>
<dbReference type="Proteomes" id="UP001176517">
    <property type="component" value="Unassembled WGS sequence"/>
</dbReference>
<protein>
    <submittedName>
        <fullName evidence="1">Uncharacterized protein</fullName>
    </submittedName>
</protein>
<comment type="caution">
    <text evidence="1">The sequence shown here is derived from an EMBL/GenBank/DDBJ whole genome shotgun (WGS) entry which is preliminary data.</text>
</comment>
<dbReference type="EMBL" id="JAPDMZ010000223">
    <property type="protein sequence ID" value="KAK0545621.1"/>
    <property type="molecule type" value="Genomic_DNA"/>
</dbReference>
<accession>A0AAN6GLH8</accession>
<proteinExistence type="predicted"/>
<dbReference type="AlphaFoldDB" id="A0AAN6GLH8"/>
<evidence type="ECO:0000313" key="2">
    <source>
        <dbReference type="Proteomes" id="UP001176517"/>
    </source>
</evidence>
<sequence>MLSTSVNGVAAPASAKFEFVPCNSSVLRSDAGQQGANGRSFGLIRPVGQPTRCITLSYTSKNTTARAFINAPCNTVDSISTLAPQWFGAFYYTFPTPGIGNRFVVQLVGDTNLNTTGYWIYHNVASSSARLFEASWHQTGTASIPYNLYMSQTLKSG</sequence>
<keyword evidence="2" id="KW-1185">Reference proteome</keyword>
<evidence type="ECO:0000313" key="1">
    <source>
        <dbReference type="EMBL" id="KAK0545621.1"/>
    </source>
</evidence>
<reference evidence="1" key="1">
    <citation type="journal article" date="2023" name="PhytoFront">
        <title>Draft Genome Resources of Seven Strains of Tilletia horrida, Causal Agent of Kernel Smut of Rice.</title>
        <authorList>
            <person name="Khanal S."/>
            <person name="Antony Babu S."/>
            <person name="Zhou X.G."/>
        </authorList>
    </citation>
    <scope>NUCLEOTIDE SEQUENCE</scope>
    <source>
        <strain evidence="1">TX6</strain>
    </source>
</reference>
<gene>
    <name evidence="1" type="ORF">OC846_005597</name>
</gene>